<dbReference type="AlphaFoldDB" id="A0A084XW68"/>
<name>A0A084XW68_9PROT</name>
<accession>A0A084XW68</accession>
<dbReference type="EMBL" id="JDSS02000038">
    <property type="protein sequence ID" value="KFB66712.1"/>
    <property type="molecule type" value="Genomic_DNA"/>
</dbReference>
<feature type="transmembrane region" description="Helical" evidence="2">
    <location>
        <begin position="6"/>
        <end position="25"/>
    </location>
</feature>
<proteinExistence type="predicted"/>
<evidence type="ECO:0000313" key="3">
    <source>
        <dbReference type="EMBL" id="KFB66712.1"/>
    </source>
</evidence>
<dbReference type="RefSeq" id="WP_273703945.1">
    <property type="nucleotide sequence ID" value="NZ_JDSS02000038.1"/>
</dbReference>
<evidence type="ECO:0000256" key="2">
    <source>
        <dbReference type="SAM" id="Phobius"/>
    </source>
</evidence>
<organism evidence="3 4">
    <name type="scientific">Candidatus Accumulibacter vicinus</name>
    <dbReference type="NCBI Taxonomy" id="2954382"/>
    <lineage>
        <taxon>Bacteria</taxon>
        <taxon>Pseudomonadati</taxon>
        <taxon>Pseudomonadota</taxon>
        <taxon>Betaproteobacteria</taxon>
        <taxon>Candidatus Accumulibacter</taxon>
    </lineage>
</organism>
<reference evidence="3 4" key="1">
    <citation type="submission" date="2014-07" db="EMBL/GenBank/DDBJ databases">
        <title>Expanding our view of genomic diversity in Candidatus Accumulibacter clades.</title>
        <authorList>
            <person name="Skennerton C.T."/>
            <person name="Barr J.J."/>
            <person name="Slater F.R."/>
            <person name="Bond P.L."/>
            <person name="Tyson G.W."/>
        </authorList>
    </citation>
    <scope>NUCLEOTIDE SEQUENCE [LARGE SCALE GENOMIC DNA]</scope>
    <source>
        <strain evidence="4">SK-01</strain>
    </source>
</reference>
<keyword evidence="2" id="KW-0472">Membrane</keyword>
<evidence type="ECO:0000313" key="4">
    <source>
        <dbReference type="Proteomes" id="UP000019812"/>
    </source>
</evidence>
<keyword evidence="1" id="KW-0175">Coiled coil</keyword>
<dbReference type="STRING" id="1457154.CAPSK01_003976"/>
<evidence type="ECO:0000256" key="1">
    <source>
        <dbReference type="SAM" id="Coils"/>
    </source>
</evidence>
<keyword evidence="2" id="KW-0812">Transmembrane</keyword>
<comment type="caution">
    <text evidence="3">The sequence shown here is derived from an EMBL/GenBank/DDBJ whole genome shotgun (WGS) entry which is preliminary data.</text>
</comment>
<dbReference type="Proteomes" id="UP000019812">
    <property type="component" value="Unassembled WGS sequence"/>
</dbReference>
<gene>
    <name evidence="3" type="ORF">CAPSK01_003976</name>
</gene>
<sequence length="84" mass="9288">MDQTIINAVIGGFGAALAFILKVVWEGLRELQKADVELASKLSEVQLLVAGNYVKREDLESSVKALFAKLDKIEDKLDKKADRL</sequence>
<feature type="coiled-coil region" evidence="1">
    <location>
        <begin position="56"/>
        <end position="83"/>
    </location>
</feature>
<keyword evidence="2" id="KW-1133">Transmembrane helix</keyword>
<protein>
    <submittedName>
        <fullName evidence="3">Uncharacterized protein</fullName>
    </submittedName>
</protein>